<evidence type="ECO:0000313" key="2">
    <source>
        <dbReference type="EMBL" id="KDN55033.1"/>
    </source>
</evidence>
<dbReference type="EMBL" id="JNCA01000016">
    <property type="protein sequence ID" value="KDN55033.1"/>
    <property type="molecule type" value="Genomic_DNA"/>
</dbReference>
<dbReference type="OrthoDB" id="1370590at2"/>
<evidence type="ECO:0000313" key="3">
    <source>
        <dbReference type="Proteomes" id="UP000027064"/>
    </source>
</evidence>
<dbReference type="RefSeq" id="WP_035659405.1">
    <property type="nucleotide sequence ID" value="NZ_JNCA01000016.1"/>
</dbReference>
<proteinExistence type="predicted"/>
<dbReference type="PATRIC" id="fig|1492738.3.peg.1613"/>
<protein>
    <submittedName>
        <fullName evidence="2">Uncharacterized protein</fullName>
    </submittedName>
</protein>
<sequence length="123" mass="14632">MRKIIVFLFIVFFSKIVLAQNEPKKSTDAIMKEQIYEANKKKIMNFSMKDFDQLFFEFSEKKSDPNLILSKEEFYNYTVKIAAYSDRLAKLYPKEKEIAEANKQKWLSENYQDYLLSKASAKK</sequence>
<accession>A0A066WR32</accession>
<comment type="caution">
    <text evidence="2">The sequence shown here is derived from an EMBL/GenBank/DDBJ whole genome shotgun (WGS) entry which is preliminary data.</text>
</comment>
<evidence type="ECO:0000256" key="1">
    <source>
        <dbReference type="SAM" id="SignalP"/>
    </source>
</evidence>
<dbReference type="eggNOG" id="ENOG5030S87">
    <property type="taxonomic scope" value="Bacteria"/>
</dbReference>
<keyword evidence="1" id="KW-0732">Signal</keyword>
<reference evidence="2 3" key="1">
    <citation type="submission" date="2014-05" db="EMBL/GenBank/DDBJ databases">
        <title>Genome Sequence of Flavobacterium sp. EM1321.</title>
        <authorList>
            <person name="Shin S.-K."/>
            <person name="Yi H."/>
        </authorList>
    </citation>
    <scope>NUCLEOTIDE SEQUENCE [LARGE SCALE GENOMIC DNA]</scope>
    <source>
        <strain evidence="2 3">EM1321</strain>
    </source>
</reference>
<dbReference type="Proteomes" id="UP000027064">
    <property type="component" value="Unassembled WGS sequence"/>
</dbReference>
<dbReference type="AlphaFoldDB" id="A0A066WR32"/>
<keyword evidence="3" id="KW-1185">Reference proteome</keyword>
<organism evidence="2 3">
    <name type="scientific">Flavobacterium seoulense</name>
    <dbReference type="NCBI Taxonomy" id="1492738"/>
    <lineage>
        <taxon>Bacteria</taxon>
        <taxon>Pseudomonadati</taxon>
        <taxon>Bacteroidota</taxon>
        <taxon>Flavobacteriia</taxon>
        <taxon>Flavobacteriales</taxon>
        <taxon>Flavobacteriaceae</taxon>
        <taxon>Flavobacterium</taxon>
    </lineage>
</organism>
<gene>
    <name evidence="2" type="ORF">FEM21_16240</name>
</gene>
<feature type="signal peptide" evidence="1">
    <location>
        <begin position="1"/>
        <end position="19"/>
    </location>
</feature>
<feature type="chain" id="PRO_5001629283" evidence="1">
    <location>
        <begin position="20"/>
        <end position="123"/>
    </location>
</feature>
<name>A0A066WR32_9FLAO</name>
<dbReference type="STRING" id="1492738.FEM21_16240"/>